<evidence type="ECO:0000256" key="2">
    <source>
        <dbReference type="ARBA" id="ARBA00001941"/>
    </source>
</evidence>
<comment type="cofactor">
    <cofactor evidence="2">
        <name>Co(2+)</name>
        <dbReference type="ChEBI" id="CHEBI:48828"/>
    </cofactor>
</comment>
<keyword evidence="4" id="KW-0520">NAD</keyword>
<dbReference type="InterPro" id="IPR050071">
    <property type="entry name" value="Dehydroquinate_synthase"/>
</dbReference>
<dbReference type="SUPFAM" id="SSF56796">
    <property type="entry name" value="Dehydroquinate synthase-like"/>
    <property type="match status" value="1"/>
</dbReference>
<name>Q2UZD2_9ACTN</name>
<evidence type="ECO:0000259" key="14">
    <source>
        <dbReference type="Pfam" id="PF01761"/>
    </source>
</evidence>
<evidence type="ECO:0000256" key="7">
    <source>
        <dbReference type="ARBA" id="ARBA00035757"/>
    </source>
</evidence>
<evidence type="ECO:0000313" key="16">
    <source>
        <dbReference type="EMBL" id="CAH60159.1"/>
    </source>
</evidence>
<evidence type="ECO:0000256" key="8">
    <source>
        <dbReference type="ARBA" id="ARBA00037594"/>
    </source>
</evidence>
<gene>
    <name evidence="16" type="primary">istC</name>
</gene>
<keyword evidence="6" id="KW-0170">Cobalt</keyword>
<dbReference type="GO" id="GO:0009073">
    <property type="term" value="P:aromatic amino acid family biosynthetic process"/>
    <property type="evidence" value="ECO:0007669"/>
    <property type="project" value="InterPro"/>
</dbReference>
<evidence type="ECO:0000256" key="5">
    <source>
        <dbReference type="ARBA" id="ARBA00023239"/>
    </source>
</evidence>
<comment type="catalytic activity">
    <reaction evidence="7">
        <text>D-glucose 6-phosphate = 2-deoxy-L-scyllo-inosose + phosphate</text>
        <dbReference type="Rhea" id="RHEA:33071"/>
        <dbReference type="ChEBI" id="CHEBI:43474"/>
        <dbReference type="ChEBI" id="CHEBI:61548"/>
        <dbReference type="ChEBI" id="CHEBI:64796"/>
        <dbReference type="EC" id="4.2.3.124"/>
    </reaction>
</comment>
<feature type="compositionally biased region" description="Low complexity" evidence="13">
    <location>
        <begin position="394"/>
        <end position="404"/>
    </location>
</feature>
<dbReference type="Pfam" id="PF01761">
    <property type="entry name" value="DHQ_synthase"/>
    <property type="match status" value="1"/>
</dbReference>
<dbReference type="InterPro" id="IPR030960">
    <property type="entry name" value="DHQS/DOIS_N"/>
</dbReference>
<evidence type="ECO:0000256" key="4">
    <source>
        <dbReference type="ARBA" id="ARBA00023027"/>
    </source>
</evidence>
<organism evidence="16">
    <name type="scientific">Streptomyces tenjimariensis</name>
    <dbReference type="NCBI Taxonomy" id="29308"/>
    <lineage>
        <taxon>Bacteria</taxon>
        <taxon>Bacillati</taxon>
        <taxon>Actinomycetota</taxon>
        <taxon>Actinomycetes</taxon>
        <taxon>Kitasatosporales</taxon>
        <taxon>Streptomycetaceae</taxon>
        <taxon>Streptomyces</taxon>
    </lineage>
</organism>
<accession>Q2UZD2</accession>
<proteinExistence type="inferred from homology"/>
<sequence length="404" mass="43012">MPGNDVAAVPENRWQVRQVTIGDHGYPYYYGADCMDLVLEELAALRADRFVVVTDDTVLALHGHALLSGLRPLAPVELVSHRPGESMKTLPTLAADIERVLAAGATRRSVVVALGGGVPGNLAGVIAALLFRGVRLVHIPTTTTAAMDSVLSLKQAINSNLGKNHIGTYLAPHAVFTDVRLLATLPERELRSGLCEAAKNCLAIRPDELPGLRRVLAGGRLADPESLLWLLDASVQAKTSVTASDTREQRTGLVLEYGHTVGHAVELCDHRRRGAEGLSHGEAIAFGMVVAARISHARGWLSAEHVALHEEIVGALGAPVRLPAGLSVDDVLETVRDDNKRGYLPPDPESVPFVLLHDLGKPAGEAELPLVQVALKEIQAALESLEPPEPLEGPVPVSVEAEAR</sequence>
<evidence type="ECO:0000256" key="11">
    <source>
        <dbReference type="ARBA" id="ARBA00039146"/>
    </source>
</evidence>
<protein>
    <recommendedName>
        <fullName evidence="12">2-deoxy-scyllo-inosose synthase</fullName>
        <ecNumber evidence="11">4.2.3.124</ecNumber>
    </recommendedName>
</protein>
<dbReference type="EMBL" id="AJ845083">
    <property type="protein sequence ID" value="CAH60159.1"/>
    <property type="molecule type" value="Genomic_DNA"/>
</dbReference>
<dbReference type="EC" id="4.2.3.124" evidence="11"/>
<evidence type="ECO:0000256" key="10">
    <source>
        <dbReference type="ARBA" id="ARBA00038469"/>
    </source>
</evidence>
<dbReference type="PANTHER" id="PTHR43622:SF1">
    <property type="entry name" value="3-DEHYDROQUINATE SYNTHASE"/>
    <property type="match status" value="1"/>
</dbReference>
<feature type="domain" description="3-dehydroquinate synthase C-terminal" evidence="15">
    <location>
        <begin position="221"/>
        <end position="340"/>
    </location>
</feature>
<evidence type="ECO:0000256" key="1">
    <source>
        <dbReference type="ARBA" id="ARBA00001911"/>
    </source>
</evidence>
<comment type="similarity">
    <text evidence="10">Belongs to the sugar phosphate cyclases superfamily. DOI synthase family.</text>
</comment>
<comment type="cofactor">
    <cofactor evidence="1">
        <name>NAD(+)</name>
        <dbReference type="ChEBI" id="CHEBI:57540"/>
    </cofactor>
</comment>
<dbReference type="AlphaFoldDB" id="Q2UZD2"/>
<dbReference type="PIRSF" id="PIRSF001455">
    <property type="entry name" value="DHQ_synth"/>
    <property type="match status" value="1"/>
</dbReference>
<dbReference type="Pfam" id="PF24621">
    <property type="entry name" value="DHQS_C"/>
    <property type="match status" value="1"/>
</dbReference>
<reference evidence="16" key="1">
    <citation type="submission" date="2005-02" db="EMBL/GenBank/DDBJ databases">
        <title>Comparison of the gene clusters for the biosynthesis of aminoglycoside antibiotics gentamicin (Micromonospora echinospora DSM 43036), fortimicin (Micromonospora olivasterospora DSM 43868), kanamycin (Streptomyces kanamyceticus DSM 40500) and istamycin (Streptomyces tenjimariensis ATCC 31603).</title>
        <authorList>
            <person name="Aboshanab K.M."/>
            <person name="Schmidt-Beissner H."/>
            <person name="Wehmeier U.F."/>
            <person name="Welzel K."/>
            <person name="Vente A."/>
            <person name="Piepersberg W."/>
        </authorList>
    </citation>
    <scope>NUCLEOTIDE SEQUENCE</scope>
    <source>
        <strain evidence="16">ATCC 31603</strain>
    </source>
</reference>
<dbReference type="GO" id="GO:0003856">
    <property type="term" value="F:3-dehydroquinate synthase activity"/>
    <property type="evidence" value="ECO:0007669"/>
    <property type="project" value="TreeGrafter"/>
</dbReference>
<dbReference type="InterPro" id="IPR030963">
    <property type="entry name" value="DHQ_synth_fam"/>
</dbReference>
<keyword evidence="5" id="KW-0456">Lyase</keyword>
<evidence type="ECO:0000256" key="12">
    <source>
        <dbReference type="ARBA" id="ARBA00040375"/>
    </source>
</evidence>
<evidence type="ECO:0000256" key="6">
    <source>
        <dbReference type="ARBA" id="ARBA00023285"/>
    </source>
</evidence>
<keyword evidence="3" id="KW-0479">Metal-binding</keyword>
<evidence type="ECO:0000256" key="3">
    <source>
        <dbReference type="ARBA" id="ARBA00022723"/>
    </source>
</evidence>
<feature type="region of interest" description="Disordered" evidence="13">
    <location>
        <begin position="385"/>
        <end position="404"/>
    </location>
</feature>
<dbReference type="CDD" id="cd08197">
    <property type="entry name" value="DOIS"/>
    <property type="match status" value="1"/>
</dbReference>
<dbReference type="PANTHER" id="PTHR43622">
    <property type="entry name" value="3-DEHYDROQUINATE SYNTHASE"/>
    <property type="match status" value="1"/>
</dbReference>
<comment type="function">
    <text evidence="8">Catalyzes the intramolecular carbocycle formation from D-glucose-6-phosphate to 2-deoxy-scyllo-inosose (DOI).</text>
</comment>
<dbReference type="InterPro" id="IPR056179">
    <property type="entry name" value="DHQS_C"/>
</dbReference>
<feature type="domain" description="3-dehydroquinate synthase N-terminal" evidence="14">
    <location>
        <begin position="82"/>
        <end position="191"/>
    </location>
</feature>
<dbReference type="GO" id="GO:0046872">
    <property type="term" value="F:metal ion binding"/>
    <property type="evidence" value="ECO:0007669"/>
    <property type="project" value="UniProtKB-KW"/>
</dbReference>
<dbReference type="Gene3D" id="1.20.1090.10">
    <property type="entry name" value="Dehydroquinate synthase-like - alpha domain"/>
    <property type="match status" value="1"/>
</dbReference>
<comment type="pathway">
    <text evidence="9">Metabolic intermediate biosynthesis; 2-deoxystreptamine biosynthesis; 2-deoxystreptamine from D-glucose 6-phosphate: step 1/4.</text>
</comment>
<evidence type="ECO:0000256" key="13">
    <source>
        <dbReference type="SAM" id="MobiDB-lite"/>
    </source>
</evidence>
<dbReference type="Gene3D" id="3.40.50.1970">
    <property type="match status" value="1"/>
</dbReference>
<evidence type="ECO:0000259" key="15">
    <source>
        <dbReference type="Pfam" id="PF24621"/>
    </source>
</evidence>
<evidence type="ECO:0000256" key="9">
    <source>
        <dbReference type="ARBA" id="ARBA00037923"/>
    </source>
</evidence>